<dbReference type="GO" id="GO:0140359">
    <property type="term" value="F:ABC-type transporter activity"/>
    <property type="evidence" value="ECO:0007669"/>
    <property type="project" value="InterPro"/>
</dbReference>
<dbReference type="AlphaFoldDB" id="A0A5N0T907"/>
<sequence>MNGLWTVFRKEIRENLRDRRAAFNSLLLGPILFPFLIIGLSYFAVVKQEQRAEETLEIPVVGAQNAPNLVRFLEQQGLVVLEAPENPEAAVRDQSHAAIIRIPDGFGEQWNAGEPALVEVIADPSRRESDIPMRRVKRLLGAYGQQIGTLRLQLRGVAPSVSSPLMVKDVDLSTPQSRGALAMIFLPYFLMITAFTGGMHIAIDATAGEKERKSLEPLLINPVPRWQVMTGKMLACTAFALASLLLTLVSFKLAIPFMPTGALGIDLELGSGMIAKMLLVVGPVAVLAASLLTMLATFAKGFREAQSYMGLVIFIPMIPSMLFMVNPTSPETWMMTIPMFSQNLLIAEFLRGEVVPMSWLYISSGGTLLLGLLLAAFAATLFNRPRVIFG</sequence>
<proteinExistence type="predicted"/>
<feature type="transmembrane region" description="Helical" evidence="5">
    <location>
        <begin position="21"/>
        <end position="45"/>
    </location>
</feature>
<accession>A0A5N0T907</accession>
<feature type="domain" description="ABC-2 type transporter transmembrane" evidence="6">
    <location>
        <begin position="31"/>
        <end position="374"/>
    </location>
</feature>
<dbReference type="Pfam" id="PF12698">
    <property type="entry name" value="ABC2_membrane_3"/>
    <property type="match status" value="1"/>
</dbReference>
<dbReference type="PANTHER" id="PTHR43471">
    <property type="entry name" value="ABC TRANSPORTER PERMEASE"/>
    <property type="match status" value="1"/>
</dbReference>
<name>A0A5N0T907_9GAMM</name>
<reference evidence="7 8" key="1">
    <citation type="submission" date="2019-09" db="EMBL/GenBank/DDBJ databases">
        <title>Wenzhouxiangella sp. Genome sequencing and assembly.</title>
        <authorList>
            <person name="Zhang R."/>
        </authorList>
    </citation>
    <scope>NUCLEOTIDE SEQUENCE [LARGE SCALE GENOMIC DNA]</scope>
    <source>
        <strain evidence="7 8">W260</strain>
    </source>
</reference>
<evidence type="ECO:0000313" key="7">
    <source>
        <dbReference type="EMBL" id="KAA9129779.1"/>
    </source>
</evidence>
<protein>
    <submittedName>
        <fullName evidence="7">ABC transporter permease</fullName>
    </submittedName>
</protein>
<evidence type="ECO:0000256" key="2">
    <source>
        <dbReference type="ARBA" id="ARBA00022692"/>
    </source>
</evidence>
<feature type="transmembrane region" description="Helical" evidence="5">
    <location>
        <begin position="180"/>
        <end position="203"/>
    </location>
</feature>
<keyword evidence="3 5" id="KW-1133">Transmembrane helix</keyword>
<feature type="transmembrane region" description="Helical" evidence="5">
    <location>
        <begin position="359"/>
        <end position="382"/>
    </location>
</feature>
<feature type="transmembrane region" description="Helical" evidence="5">
    <location>
        <begin position="308"/>
        <end position="325"/>
    </location>
</feature>
<keyword evidence="4 5" id="KW-0472">Membrane</keyword>
<keyword evidence="8" id="KW-1185">Reference proteome</keyword>
<feature type="transmembrane region" description="Helical" evidence="5">
    <location>
        <begin position="234"/>
        <end position="254"/>
    </location>
</feature>
<comment type="caution">
    <text evidence="7">The sequence shown here is derived from an EMBL/GenBank/DDBJ whole genome shotgun (WGS) entry which is preliminary data.</text>
</comment>
<dbReference type="Proteomes" id="UP000325372">
    <property type="component" value="Unassembled WGS sequence"/>
</dbReference>
<gene>
    <name evidence="7" type="ORF">F3N42_14085</name>
</gene>
<dbReference type="GO" id="GO:0016020">
    <property type="term" value="C:membrane"/>
    <property type="evidence" value="ECO:0007669"/>
    <property type="project" value="UniProtKB-SubCell"/>
</dbReference>
<evidence type="ECO:0000256" key="4">
    <source>
        <dbReference type="ARBA" id="ARBA00023136"/>
    </source>
</evidence>
<evidence type="ECO:0000259" key="6">
    <source>
        <dbReference type="Pfam" id="PF12698"/>
    </source>
</evidence>
<dbReference type="RefSeq" id="WP_150865163.1">
    <property type="nucleotide sequence ID" value="NZ_VYXP01000011.1"/>
</dbReference>
<dbReference type="InterPro" id="IPR013525">
    <property type="entry name" value="ABC2_TM"/>
</dbReference>
<dbReference type="EMBL" id="VYXP01000011">
    <property type="protein sequence ID" value="KAA9129779.1"/>
    <property type="molecule type" value="Genomic_DNA"/>
</dbReference>
<keyword evidence="2 5" id="KW-0812">Transmembrane</keyword>
<evidence type="ECO:0000256" key="5">
    <source>
        <dbReference type="SAM" id="Phobius"/>
    </source>
</evidence>
<organism evidence="7 8">
    <name type="scientific">Marinihelvus fidelis</name>
    <dbReference type="NCBI Taxonomy" id="2613842"/>
    <lineage>
        <taxon>Bacteria</taxon>
        <taxon>Pseudomonadati</taxon>
        <taxon>Pseudomonadota</taxon>
        <taxon>Gammaproteobacteria</taxon>
        <taxon>Chromatiales</taxon>
        <taxon>Wenzhouxiangellaceae</taxon>
        <taxon>Marinihelvus</taxon>
    </lineage>
</organism>
<feature type="transmembrane region" description="Helical" evidence="5">
    <location>
        <begin position="274"/>
        <end position="296"/>
    </location>
</feature>
<evidence type="ECO:0000313" key="8">
    <source>
        <dbReference type="Proteomes" id="UP000325372"/>
    </source>
</evidence>
<dbReference type="PANTHER" id="PTHR43471:SF3">
    <property type="entry name" value="ABC TRANSPORTER PERMEASE PROTEIN NATB"/>
    <property type="match status" value="1"/>
</dbReference>
<evidence type="ECO:0000256" key="1">
    <source>
        <dbReference type="ARBA" id="ARBA00004141"/>
    </source>
</evidence>
<evidence type="ECO:0000256" key="3">
    <source>
        <dbReference type="ARBA" id="ARBA00022989"/>
    </source>
</evidence>
<comment type="subcellular location">
    <subcellularLocation>
        <location evidence="1">Membrane</location>
        <topology evidence="1">Multi-pass membrane protein</topology>
    </subcellularLocation>
</comment>